<dbReference type="Proteomes" id="UP000633814">
    <property type="component" value="Unassembled WGS sequence"/>
</dbReference>
<gene>
    <name evidence="2" type="ORF">JAO78_015120</name>
</gene>
<feature type="transmembrane region" description="Helical" evidence="1">
    <location>
        <begin position="99"/>
        <end position="118"/>
    </location>
</feature>
<organism evidence="2 3">
    <name type="scientific">Alishewanella maricola</name>
    <dbReference type="NCBI Taxonomy" id="2795740"/>
    <lineage>
        <taxon>Bacteria</taxon>
        <taxon>Pseudomonadati</taxon>
        <taxon>Pseudomonadota</taxon>
        <taxon>Gammaproteobacteria</taxon>
        <taxon>Alteromonadales</taxon>
        <taxon>Alteromonadaceae</taxon>
        <taxon>Alishewanella</taxon>
    </lineage>
</organism>
<dbReference type="PANTHER" id="PTHR28026:SF9">
    <property type="entry name" value="2-HYDROXY-PALMITIC ACID DIOXYGENASE MPO1"/>
    <property type="match status" value="1"/>
</dbReference>
<feature type="transmembrane region" description="Helical" evidence="1">
    <location>
        <begin position="130"/>
        <end position="148"/>
    </location>
</feature>
<keyword evidence="1" id="KW-0812">Transmembrane</keyword>
<reference evidence="2 3" key="1">
    <citation type="submission" date="2021-10" db="EMBL/GenBank/DDBJ databases">
        <title>Alishewanella koreense sp. nov. isolated from seawater of southwestern coast in South Korea and the proposal for the reclassification of Rheinheimera perlucida and Rheinheimera tuosuensis as Arsukibacterium perlucida and Arsukibacterium tuosuensis.</title>
        <authorList>
            <person name="Kim K.H."/>
            <person name="Ruan W."/>
            <person name="Kim K.R."/>
            <person name="Baek J.H."/>
            <person name="Jeon C.O."/>
        </authorList>
    </citation>
    <scope>NUCLEOTIDE SEQUENCE [LARGE SCALE GENOMIC DNA]</scope>
    <source>
        <strain evidence="2 3">16-MA</strain>
    </source>
</reference>
<dbReference type="EMBL" id="JAEINI020000015">
    <property type="protein sequence ID" value="MCB5228139.1"/>
    <property type="molecule type" value="Genomic_DNA"/>
</dbReference>
<dbReference type="RefSeq" id="WP_226752202.1">
    <property type="nucleotide sequence ID" value="NZ_JAEINI020000015.1"/>
</dbReference>
<proteinExistence type="predicted"/>
<keyword evidence="1" id="KW-1133">Transmembrane helix</keyword>
<dbReference type="Pfam" id="PF06127">
    <property type="entry name" value="Mpo1-like"/>
    <property type="match status" value="1"/>
</dbReference>
<protein>
    <submittedName>
        <fullName evidence="2">DUF962 domain-containing protein</fullName>
    </submittedName>
</protein>
<keyword evidence="1" id="KW-0472">Membrane</keyword>
<keyword evidence="3" id="KW-1185">Reference proteome</keyword>
<accession>A0ABS8C738</accession>
<dbReference type="PANTHER" id="PTHR28026">
    <property type="entry name" value="DUF962 DOMAIN PROTEIN (AFU_ORTHOLOGUE AFUA_8G05310)"/>
    <property type="match status" value="1"/>
</dbReference>
<comment type="caution">
    <text evidence="2">The sequence shown here is derived from an EMBL/GenBank/DDBJ whole genome shotgun (WGS) entry which is preliminary data.</text>
</comment>
<feature type="transmembrane region" description="Helical" evidence="1">
    <location>
        <begin position="54"/>
        <end position="87"/>
    </location>
</feature>
<evidence type="ECO:0000313" key="2">
    <source>
        <dbReference type="EMBL" id="MCB5228139.1"/>
    </source>
</evidence>
<sequence>MKTATEWFSEYAVSHQNSVNKAIHWVAVPLIYASVLGLLWQIPMPFSGLAEQGINWALLLVMPALLFYFLLAFSLGLGMTIFTAAVVTALRALEQQSLFAIWQIAAAVFVLMWILQFIGHKIEGKKPSFFQDLAFLLIGPAWLLGFILQRFRIRY</sequence>
<name>A0ABS8C738_9ALTE</name>
<evidence type="ECO:0000256" key="1">
    <source>
        <dbReference type="SAM" id="Phobius"/>
    </source>
</evidence>
<feature type="transmembrane region" description="Helical" evidence="1">
    <location>
        <begin position="22"/>
        <end position="42"/>
    </location>
</feature>
<dbReference type="InterPro" id="IPR009305">
    <property type="entry name" value="Mpo1-like"/>
</dbReference>
<evidence type="ECO:0000313" key="3">
    <source>
        <dbReference type="Proteomes" id="UP000633814"/>
    </source>
</evidence>